<keyword evidence="3" id="KW-0472">Membrane</keyword>
<sequence length="532" mass="60354">MMELDGAVADFAMDGAKANDPRGLKLLENARIEPAGPRNCWQEAYRKLFASCGDIMADKERQSRLAWHLSSCFQEDSGRPPFPSCAEGSKMVHCRKRLSESEGKVFLEFFLETDTLCHQLQAEAFKHNSERLVNDLTRTSKSAKKKLEVIEERSEQIIKESSKVQDTLSSIDMQADNLAETSKHVGEQINEVLVHSKSIFEQSKEIATTQAELSKGQTEIREKIEAGMTHVEESYERLGNGMDKLKEETGYMQKEIKSVERYKPKEATATTRPTVQTQHGANIQYRDKQVTIARSSFRRSPYPFLLIPEHCHPSSREEFRAKQANIFATLDKLYILHNAILAESRFIKAFFFYCCIVFLIYMLTSAKQTFSIRGQLYFGLCITLLLEIGLIKLGADDFDKQFWIMSRCSWDNELLNHGLLQTLVEKVRLLEENAGRRALEENASESEESLRDYPWVFDELADEVDSKMDPTYIPAAGAIASYSKAQRNRLGGGDRRELHHDSRSPSPGGTICGQGNRQWGPGVFSSGEGRCR</sequence>
<evidence type="ECO:0000256" key="3">
    <source>
        <dbReference type="SAM" id="Phobius"/>
    </source>
</evidence>
<evidence type="ECO:0000313" key="5">
    <source>
        <dbReference type="Proteomes" id="UP000604825"/>
    </source>
</evidence>
<reference evidence="4" key="1">
    <citation type="submission" date="2020-10" db="EMBL/GenBank/DDBJ databases">
        <authorList>
            <person name="Han B."/>
            <person name="Lu T."/>
            <person name="Zhao Q."/>
            <person name="Huang X."/>
            <person name="Zhao Y."/>
        </authorList>
    </citation>
    <scope>NUCLEOTIDE SEQUENCE</scope>
</reference>
<feature type="coiled-coil region" evidence="1">
    <location>
        <begin position="133"/>
        <end position="160"/>
    </location>
</feature>
<keyword evidence="3" id="KW-1133">Transmembrane helix</keyword>
<dbReference type="Proteomes" id="UP000604825">
    <property type="component" value="Unassembled WGS sequence"/>
</dbReference>
<name>A0A811N646_9POAL</name>
<feature type="transmembrane region" description="Helical" evidence="3">
    <location>
        <begin position="346"/>
        <end position="364"/>
    </location>
</feature>
<gene>
    <name evidence="4" type="ORF">NCGR_LOCUS11120</name>
</gene>
<keyword evidence="1" id="KW-0175">Coiled coil</keyword>
<evidence type="ECO:0000256" key="2">
    <source>
        <dbReference type="SAM" id="MobiDB-lite"/>
    </source>
</evidence>
<keyword evidence="5" id="KW-1185">Reference proteome</keyword>
<keyword evidence="3" id="KW-0812">Transmembrane</keyword>
<protein>
    <submittedName>
        <fullName evidence="4">Uncharacterized protein</fullName>
    </submittedName>
</protein>
<dbReference type="PANTHER" id="PTHR33538">
    <property type="entry name" value="PROTEIN GAMETE EXPRESSED 1"/>
    <property type="match status" value="1"/>
</dbReference>
<dbReference type="EMBL" id="CAJGYO010000003">
    <property type="protein sequence ID" value="CAD6216969.1"/>
    <property type="molecule type" value="Genomic_DNA"/>
</dbReference>
<proteinExistence type="predicted"/>
<feature type="region of interest" description="Disordered" evidence="2">
    <location>
        <begin position="489"/>
        <end position="532"/>
    </location>
</feature>
<accession>A0A811N646</accession>
<dbReference type="OrthoDB" id="377549at2759"/>
<dbReference type="AlphaFoldDB" id="A0A811N646"/>
<feature type="compositionally biased region" description="Basic and acidic residues" evidence="2">
    <location>
        <begin position="492"/>
        <end position="503"/>
    </location>
</feature>
<feature type="transmembrane region" description="Helical" evidence="3">
    <location>
        <begin position="376"/>
        <end position="395"/>
    </location>
</feature>
<dbReference type="PANTHER" id="PTHR33538:SF2">
    <property type="entry name" value="PROTEIN GAMETE EXPRESSED 1"/>
    <property type="match status" value="1"/>
</dbReference>
<dbReference type="InterPro" id="IPR040346">
    <property type="entry name" value="GEX1/Brambleberry"/>
</dbReference>
<evidence type="ECO:0000313" key="4">
    <source>
        <dbReference type="EMBL" id="CAD6216969.1"/>
    </source>
</evidence>
<organism evidence="4 5">
    <name type="scientific">Miscanthus lutarioriparius</name>
    <dbReference type="NCBI Taxonomy" id="422564"/>
    <lineage>
        <taxon>Eukaryota</taxon>
        <taxon>Viridiplantae</taxon>
        <taxon>Streptophyta</taxon>
        <taxon>Embryophyta</taxon>
        <taxon>Tracheophyta</taxon>
        <taxon>Spermatophyta</taxon>
        <taxon>Magnoliopsida</taxon>
        <taxon>Liliopsida</taxon>
        <taxon>Poales</taxon>
        <taxon>Poaceae</taxon>
        <taxon>PACMAD clade</taxon>
        <taxon>Panicoideae</taxon>
        <taxon>Andropogonodae</taxon>
        <taxon>Andropogoneae</taxon>
        <taxon>Saccharinae</taxon>
        <taxon>Miscanthus</taxon>
    </lineage>
</organism>
<comment type="caution">
    <text evidence="4">The sequence shown here is derived from an EMBL/GenBank/DDBJ whole genome shotgun (WGS) entry which is preliminary data.</text>
</comment>
<evidence type="ECO:0000256" key="1">
    <source>
        <dbReference type="SAM" id="Coils"/>
    </source>
</evidence>